<sequence>MTHIETNHPDEWDVRYASAERVWSGDPNGALVAEVSDLPPGRVLDVGCGEGADAVWLASRGWTVTAIDVSAVALGRAAQHARDAGADVTWVCTGLVEADLPAGGFDLVSAQYPALLRSPGLDAERALVRAVALGGELLVVHHEVLTDEAHAHGFDPSMFVMPADVAALLDDDWRVLVDERRDRTVAGGAGAHHAHDLVLRARRLR</sequence>
<keyword evidence="1 5" id="KW-0489">Methyltransferase</keyword>
<name>A0A919NZ72_9CELL</name>
<comment type="caution">
    <text evidence="5">The sequence shown here is derived from an EMBL/GenBank/DDBJ whole genome shotgun (WGS) entry which is preliminary data.</text>
</comment>
<feature type="domain" description="Methyltransferase" evidence="4">
    <location>
        <begin position="43"/>
        <end position="113"/>
    </location>
</feature>
<dbReference type="InterPro" id="IPR041698">
    <property type="entry name" value="Methyltransf_25"/>
</dbReference>
<evidence type="ECO:0000256" key="1">
    <source>
        <dbReference type="ARBA" id="ARBA00022603"/>
    </source>
</evidence>
<dbReference type="EMBL" id="BONK01000003">
    <property type="protein sequence ID" value="GIG20247.1"/>
    <property type="molecule type" value="Genomic_DNA"/>
</dbReference>
<dbReference type="GO" id="GO:0008168">
    <property type="term" value="F:methyltransferase activity"/>
    <property type="evidence" value="ECO:0007669"/>
    <property type="project" value="UniProtKB-KW"/>
</dbReference>
<dbReference type="Proteomes" id="UP000632740">
    <property type="component" value="Unassembled WGS sequence"/>
</dbReference>
<protein>
    <submittedName>
        <fullName evidence="5">Methyltransferase</fullName>
    </submittedName>
</protein>
<evidence type="ECO:0000313" key="6">
    <source>
        <dbReference type="Proteomes" id="UP000632740"/>
    </source>
</evidence>
<gene>
    <name evidence="5" type="ORF">Cch01nite_09710</name>
</gene>
<evidence type="ECO:0000259" key="4">
    <source>
        <dbReference type="Pfam" id="PF13649"/>
    </source>
</evidence>
<keyword evidence="6" id="KW-1185">Reference proteome</keyword>
<reference evidence="5" key="1">
    <citation type="submission" date="2021-01" db="EMBL/GenBank/DDBJ databases">
        <title>Whole genome shotgun sequence of Cellulomonas chitinilytica NBRC 110799.</title>
        <authorList>
            <person name="Komaki H."/>
            <person name="Tamura T."/>
        </authorList>
    </citation>
    <scope>NUCLEOTIDE SEQUENCE</scope>
    <source>
        <strain evidence="5">NBRC 110799</strain>
    </source>
</reference>
<keyword evidence="3" id="KW-0949">S-adenosyl-L-methionine</keyword>
<keyword evidence="2" id="KW-0808">Transferase</keyword>
<dbReference type="Gene3D" id="3.40.50.150">
    <property type="entry name" value="Vaccinia Virus protein VP39"/>
    <property type="match status" value="1"/>
</dbReference>
<dbReference type="InterPro" id="IPR029063">
    <property type="entry name" value="SAM-dependent_MTases_sf"/>
</dbReference>
<dbReference type="PANTHER" id="PTHR43464">
    <property type="entry name" value="METHYLTRANSFERASE"/>
    <property type="match status" value="1"/>
</dbReference>
<dbReference type="SUPFAM" id="SSF53335">
    <property type="entry name" value="S-adenosyl-L-methionine-dependent methyltransferases"/>
    <property type="match status" value="1"/>
</dbReference>
<dbReference type="GO" id="GO:0032259">
    <property type="term" value="P:methylation"/>
    <property type="evidence" value="ECO:0007669"/>
    <property type="project" value="UniProtKB-KW"/>
</dbReference>
<accession>A0A919NZ72</accession>
<dbReference type="PANTHER" id="PTHR43464:SF19">
    <property type="entry name" value="UBIQUINONE BIOSYNTHESIS O-METHYLTRANSFERASE, MITOCHONDRIAL"/>
    <property type="match status" value="1"/>
</dbReference>
<dbReference type="RefSeq" id="WP_239069911.1">
    <property type="nucleotide sequence ID" value="NZ_BONK01000003.1"/>
</dbReference>
<dbReference type="Pfam" id="PF13649">
    <property type="entry name" value="Methyltransf_25"/>
    <property type="match status" value="1"/>
</dbReference>
<proteinExistence type="predicted"/>
<organism evidence="5 6">
    <name type="scientific">Cellulomonas chitinilytica</name>
    <dbReference type="NCBI Taxonomy" id="398759"/>
    <lineage>
        <taxon>Bacteria</taxon>
        <taxon>Bacillati</taxon>
        <taxon>Actinomycetota</taxon>
        <taxon>Actinomycetes</taxon>
        <taxon>Micrococcales</taxon>
        <taxon>Cellulomonadaceae</taxon>
        <taxon>Cellulomonas</taxon>
    </lineage>
</organism>
<dbReference type="AlphaFoldDB" id="A0A919NZ72"/>
<evidence type="ECO:0000256" key="3">
    <source>
        <dbReference type="ARBA" id="ARBA00022691"/>
    </source>
</evidence>
<dbReference type="CDD" id="cd02440">
    <property type="entry name" value="AdoMet_MTases"/>
    <property type="match status" value="1"/>
</dbReference>
<evidence type="ECO:0000256" key="2">
    <source>
        <dbReference type="ARBA" id="ARBA00022679"/>
    </source>
</evidence>
<evidence type="ECO:0000313" key="5">
    <source>
        <dbReference type="EMBL" id="GIG20247.1"/>
    </source>
</evidence>